<organism evidence="2 3">
    <name type="scientific">Candidatus Fimadaptatus faecigallinarum</name>
    <dbReference type="NCBI Taxonomy" id="2840814"/>
    <lineage>
        <taxon>Bacteria</taxon>
        <taxon>Bacillati</taxon>
        <taxon>Bacillota</taxon>
        <taxon>Clostridia</taxon>
        <taxon>Eubacteriales</taxon>
        <taxon>Candidatus Fimadaptatus</taxon>
    </lineage>
</organism>
<dbReference type="PROSITE" id="PS51186">
    <property type="entry name" value="GNAT"/>
    <property type="match status" value="1"/>
</dbReference>
<dbReference type="InterPro" id="IPR000182">
    <property type="entry name" value="GNAT_dom"/>
</dbReference>
<dbReference type="SUPFAM" id="SSF55729">
    <property type="entry name" value="Acyl-CoA N-acyltransferases (Nat)"/>
    <property type="match status" value="1"/>
</dbReference>
<proteinExistence type="predicted"/>
<protein>
    <submittedName>
        <fullName evidence="2">GNAT family N-acetyltransferase</fullName>
    </submittedName>
</protein>
<evidence type="ECO:0000313" key="2">
    <source>
        <dbReference type="EMBL" id="HIU46939.1"/>
    </source>
</evidence>
<dbReference type="AlphaFoldDB" id="A0A9D1S4G6"/>
<evidence type="ECO:0000259" key="1">
    <source>
        <dbReference type="PROSITE" id="PS51186"/>
    </source>
</evidence>
<reference evidence="2" key="1">
    <citation type="submission" date="2020-10" db="EMBL/GenBank/DDBJ databases">
        <authorList>
            <person name="Gilroy R."/>
        </authorList>
    </citation>
    <scope>NUCLEOTIDE SEQUENCE</scope>
    <source>
        <strain evidence="2">ChiSxjej2B14-8506</strain>
    </source>
</reference>
<dbReference type="InterPro" id="IPR016181">
    <property type="entry name" value="Acyl_CoA_acyltransferase"/>
</dbReference>
<dbReference type="Gene3D" id="3.40.630.30">
    <property type="match status" value="1"/>
</dbReference>
<dbReference type="GO" id="GO:0016747">
    <property type="term" value="F:acyltransferase activity, transferring groups other than amino-acyl groups"/>
    <property type="evidence" value="ECO:0007669"/>
    <property type="project" value="InterPro"/>
</dbReference>
<reference evidence="2" key="2">
    <citation type="journal article" date="2021" name="PeerJ">
        <title>Extensive microbial diversity within the chicken gut microbiome revealed by metagenomics and culture.</title>
        <authorList>
            <person name="Gilroy R."/>
            <person name="Ravi A."/>
            <person name="Getino M."/>
            <person name="Pursley I."/>
            <person name="Horton D.L."/>
            <person name="Alikhan N.F."/>
            <person name="Baker D."/>
            <person name="Gharbi K."/>
            <person name="Hall N."/>
            <person name="Watson M."/>
            <person name="Adriaenssens E.M."/>
            <person name="Foster-Nyarko E."/>
            <person name="Jarju S."/>
            <person name="Secka A."/>
            <person name="Antonio M."/>
            <person name="Oren A."/>
            <person name="Chaudhuri R.R."/>
            <person name="La Ragione R."/>
            <person name="Hildebrand F."/>
            <person name="Pallen M.J."/>
        </authorList>
    </citation>
    <scope>NUCLEOTIDE SEQUENCE</scope>
    <source>
        <strain evidence="2">ChiSxjej2B14-8506</strain>
    </source>
</reference>
<dbReference type="Pfam" id="PF00583">
    <property type="entry name" value="Acetyltransf_1"/>
    <property type="match status" value="1"/>
</dbReference>
<dbReference type="Proteomes" id="UP000824123">
    <property type="component" value="Unassembled WGS sequence"/>
</dbReference>
<evidence type="ECO:0000313" key="3">
    <source>
        <dbReference type="Proteomes" id="UP000824123"/>
    </source>
</evidence>
<dbReference type="EMBL" id="DVNK01000040">
    <property type="protein sequence ID" value="HIU46939.1"/>
    <property type="molecule type" value="Genomic_DNA"/>
</dbReference>
<dbReference type="CDD" id="cd04301">
    <property type="entry name" value="NAT_SF"/>
    <property type="match status" value="1"/>
</dbReference>
<accession>A0A9D1S4G6</accession>
<sequence>MITGKFLTSRDDTSLVMDIRKRVFVDEQGYSLEGERDWHDDMAIYALTFDENGTPGATGRLYMDDDNVATIGRVCTIKSLRGQGLGDLVMRMLLYRVLEMNLPRVKLSSQLPAQGFYARYGLKPYGDVFLDEGVPHIMMAADNADINIEGSCKHCPAAQDENS</sequence>
<gene>
    <name evidence="2" type="ORF">IAC59_06740</name>
</gene>
<name>A0A9D1S4G6_9FIRM</name>
<feature type="domain" description="N-acetyltransferase" evidence="1">
    <location>
        <begin position="2"/>
        <end position="144"/>
    </location>
</feature>
<comment type="caution">
    <text evidence="2">The sequence shown here is derived from an EMBL/GenBank/DDBJ whole genome shotgun (WGS) entry which is preliminary data.</text>
</comment>